<dbReference type="OrthoDB" id="5174484at2"/>
<dbReference type="AlphaFoldDB" id="A0A1H1DFK3"/>
<keyword evidence="3" id="KW-1185">Reference proteome</keyword>
<dbReference type="EMBL" id="FNKO01000002">
    <property type="protein sequence ID" value="SDQ74989.1"/>
    <property type="molecule type" value="Genomic_DNA"/>
</dbReference>
<sequence>MRKTFAAAAAALTFFGGVGTAAAVNSPEDSETNSSRGASERNGLFTSVTGKLVRGESGYSITGESSGDRYQLSSGSGILRPYVGKRVKVTGSTPGGPSGGADRLTVRTVEPVASGEQLPERGTTQLQFEVSTGADVPDGMTFYGLFGEPGPDPSGKVAGIEELGAIALNDFDGDGVYTAPLGMKRDSRVVARIAVGSTATGPREVIHPQSVVQRDNTVVLDGDTTVSTDYRAVRSCGDVSFTPDSDHGAFGVRATGVDCGLARQVAADAEGNLGDNYRSHEFTCLASESDSELGGYDYTCRHGVRKVTFAAS</sequence>
<reference evidence="3" key="1">
    <citation type="submission" date="2016-10" db="EMBL/GenBank/DDBJ databases">
        <authorList>
            <person name="Varghese N."/>
            <person name="Submissions S."/>
        </authorList>
    </citation>
    <scope>NUCLEOTIDE SEQUENCE [LARGE SCALE GENOMIC DNA]</scope>
    <source>
        <strain evidence="3">DSM 45459</strain>
    </source>
</reference>
<accession>A0A1H1DFK3</accession>
<name>A0A1H1DFK3_9ACTN</name>
<evidence type="ECO:0000313" key="2">
    <source>
        <dbReference type="EMBL" id="SDQ74989.1"/>
    </source>
</evidence>
<protein>
    <recommendedName>
        <fullName evidence="4">Neocarzinostatin family protein</fullName>
    </recommendedName>
</protein>
<gene>
    <name evidence="2" type="ORF">SAMN04489718_2046</name>
</gene>
<dbReference type="Proteomes" id="UP000199301">
    <property type="component" value="Unassembled WGS sequence"/>
</dbReference>
<dbReference type="Pfam" id="PF19135">
    <property type="entry name" value="DUF5818"/>
    <property type="match status" value="1"/>
</dbReference>
<evidence type="ECO:0000313" key="3">
    <source>
        <dbReference type="Proteomes" id="UP000199301"/>
    </source>
</evidence>
<feature type="signal peptide" evidence="1">
    <location>
        <begin position="1"/>
        <end position="23"/>
    </location>
</feature>
<evidence type="ECO:0008006" key="4">
    <source>
        <dbReference type="Google" id="ProtNLM"/>
    </source>
</evidence>
<organism evidence="2 3">
    <name type="scientific">Actinopolyspora saharensis</name>
    <dbReference type="NCBI Taxonomy" id="995062"/>
    <lineage>
        <taxon>Bacteria</taxon>
        <taxon>Bacillati</taxon>
        <taxon>Actinomycetota</taxon>
        <taxon>Actinomycetes</taxon>
        <taxon>Actinopolysporales</taxon>
        <taxon>Actinopolysporaceae</taxon>
        <taxon>Actinopolyspora</taxon>
    </lineage>
</organism>
<dbReference type="RefSeq" id="WP_092523287.1">
    <property type="nucleotide sequence ID" value="NZ_FNKO01000002.1"/>
</dbReference>
<evidence type="ECO:0000256" key="1">
    <source>
        <dbReference type="SAM" id="SignalP"/>
    </source>
</evidence>
<dbReference type="InterPro" id="IPR043856">
    <property type="entry name" value="DUF5818"/>
</dbReference>
<keyword evidence="1" id="KW-0732">Signal</keyword>
<proteinExistence type="predicted"/>
<feature type="chain" id="PRO_5011667625" description="Neocarzinostatin family protein" evidence="1">
    <location>
        <begin position="24"/>
        <end position="312"/>
    </location>
</feature>